<evidence type="ECO:0000313" key="17">
    <source>
        <dbReference type="EMBL" id="TDT29986.1"/>
    </source>
</evidence>
<feature type="active site" description="Nucleophile" evidence="8 9">
    <location>
        <position position="50"/>
    </location>
</feature>
<evidence type="ECO:0000256" key="8">
    <source>
        <dbReference type="HAMAP-Rule" id="MF_00087"/>
    </source>
</evidence>
<comment type="domain">
    <text evidence="8">Possesses an unusual extended V-shaped dimeric structure with each monomer consisting of three distinct domains arranged along a curved 'spinal' alpha-helix. The N-terminal catalytic domain specifically recognizes the glutamate moiety of the substrate. The second domain is the NADPH-binding domain, and the third C-terminal domain is responsible for dimerization.</text>
</comment>
<dbReference type="FunFam" id="3.30.460.30:FF:000001">
    <property type="entry name" value="Glutamyl-tRNA reductase"/>
    <property type="match status" value="1"/>
</dbReference>
<feature type="domain" description="Tetrapyrrole biosynthesis glutamyl-tRNA reductase dimerisation" evidence="14">
    <location>
        <begin position="308"/>
        <end position="405"/>
    </location>
</feature>
<evidence type="ECO:0000313" key="18">
    <source>
        <dbReference type="Proteomes" id="UP000295371"/>
    </source>
</evidence>
<dbReference type="SUPFAM" id="SSF69075">
    <property type="entry name" value="Glutamyl tRNA-reductase dimerization domain"/>
    <property type="match status" value="1"/>
</dbReference>
<evidence type="ECO:0000256" key="11">
    <source>
        <dbReference type="PIRSR" id="PIRSR000445-3"/>
    </source>
</evidence>
<dbReference type="InterPro" id="IPR015896">
    <property type="entry name" value="4pyrrol_synth_GluRdtase_dimer"/>
</dbReference>
<dbReference type="GO" id="GO:0008883">
    <property type="term" value="F:glutamyl-tRNA reductase activity"/>
    <property type="evidence" value="ECO:0007669"/>
    <property type="project" value="UniProtKB-UniRule"/>
</dbReference>
<evidence type="ECO:0000256" key="1">
    <source>
        <dbReference type="ARBA" id="ARBA00005059"/>
    </source>
</evidence>
<dbReference type="RefSeq" id="WP_133755897.1">
    <property type="nucleotide sequence ID" value="NZ_CP171129.1"/>
</dbReference>
<evidence type="ECO:0000256" key="2">
    <source>
        <dbReference type="ARBA" id="ARBA00005916"/>
    </source>
</evidence>
<keyword evidence="6 8" id="KW-0627">Porphyrin biosynthesis</keyword>
<evidence type="ECO:0000256" key="12">
    <source>
        <dbReference type="PIRSR" id="PIRSR000445-4"/>
    </source>
</evidence>
<keyword evidence="4 8" id="KW-0521">NADP</keyword>
<dbReference type="PANTHER" id="PTHR43013:SF1">
    <property type="entry name" value="GLUTAMYL-TRNA REDUCTASE"/>
    <property type="match status" value="1"/>
</dbReference>
<dbReference type="UniPathway" id="UPA00251">
    <property type="reaction ID" value="UER00316"/>
</dbReference>
<dbReference type="Pfam" id="PF00745">
    <property type="entry name" value="GlutR_dimer"/>
    <property type="match status" value="1"/>
</dbReference>
<dbReference type="Pfam" id="PF05201">
    <property type="entry name" value="GlutR_N"/>
    <property type="match status" value="1"/>
</dbReference>
<dbReference type="NCBIfam" id="TIGR01035">
    <property type="entry name" value="hemA"/>
    <property type="match status" value="1"/>
</dbReference>
<gene>
    <name evidence="8" type="primary">hemA</name>
    <name evidence="17" type="ORF">CLV29_3009</name>
</gene>
<feature type="domain" description="Quinate/shikimate 5-dehydrogenase/glutamyl-tRNA reductase" evidence="15">
    <location>
        <begin position="171"/>
        <end position="292"/>
    </location>
</feature>
<evidence type="ECO:0000256" key="9">
    <source>
        <dbReference type="PIRSR" id="PIRSR000445-1"/>
    </source>
</evidence>
<reference evidence="17 18" key="1">
    <citation type="submission" date="2019-03" db="EMBL/GenBank/DDBJ databases">
        <title>Genomic Encyclopedia of Archaeal and Bacterial Type Strains, Phase II (KMG-II): from individual species to whole genera.</title>
        <authorList>
            <person name="Goeker M."/>
        </authorList>
    </citation>
    <scope>NUCLEOTIDE SEQUENCE [LARGE SCALE GENOMIC DNA]</scope>
    <source>
        <strain evidence="17 18">DSM 24323</strain>
    </source>
</reference>
<dbReference type="OrthoDB" id="110209at2"/>
<dbReference type="GO" id="GO:0019353">
    <property type="term" value="P:protoporphyrinogen IX biosynthetic process from glutamate"/>
    <property type="evidence" value="ECO:0007669"/>
    <property type="project" value="TreeGrafter"/>
</dbReference>
<evidence type="ECO:0000256" key="4">
    <source>
        <dbReference type="ARBA" id="ARBA00022857"/>
    </source>
</evidence>
<feature type="binding site" evidence="8 10">
    <location>
        <begin position="49"/>
        <end position="52"/>
    </location>
    <ligand>
        <name>substrate</name>
    </ligand>
</feature>
<evidence type="ECO:0000259" key="15">
    <source>
        <dbReference type="Pfam" id="PF01488"/>
    </source>
</evidence>
<evidence type="ECO:0000256" key="10">
    <source>
        <dbReference type="PIRSR" id="PIRSR000445-2"/>
    </source>
</evidence>
<proteinExistence type="inferred from homology"/>
<evidence type="ECO:0000256" key="13">
    <source>
        <dbReference type="RuleBase" id="RU000584"/>
    </source>
</evidence>
<feature type="binding site" evidence="8 11">
    <location>
        <begin position="185"/>
        <end position="190"/>
    </location>
    <ligand>
        <name>NADP(+)</name>
        <dbReference type="ChEBI" id="CHEBI:58349"/>
    </ligand>
</feature>
<comment type="subunit">
    <text evidence="8">Homodimer.</text>
</comment>
<dbReference type="SUPFAM" id="SSF51735">
    <property type="entry name" value="NAD(P)-binding Rossmann-fold domains"/>
    <property type="match status" value="1"/>
</dbReference>
<name>A0A4R7J0T0_9ACTN</name>
<dbReference type="PIRSF" id="PIRSF000445">
    <property type="entry name" value="4pyrrol_synth_GluRdtase"/>
    <property type="match status" value="1"/>
</dbReference>
<keyword evidence="5 8" id="KW-0560">Oxidoreductase</keyword>
<dbReference type="InterPro" id="IPR000343">
    <property type="entry name" value="4pyrrol_synth_GluRdtase"/>
</dbReference>
<feature type="domain" description="Glutamyl-tRNA reductase N-terminal" evidence="16">
    <location>
        <begin position="7"/>
        <end position="156"/>
    </location>
</feature>
<comment type="similarity">
    <text evidence="2 8 13">Belongs to the glutamyl-tRNA reductase family.</text>
</comment>
<organism evidence="17 18">
    <name type="scientific">Naumannella halotolerans</name>
    <dbReference type="NCBI Taxonomy" id="993414"/>
    <lineage>
        <taxon>Bacteria</taxon>
        <taxon>Bacillati</taxon>
        <taxon>Actinomycetota</taxon>
        <taxon>Actinomycetes</taxon>
        <taxon>Propionibacteriales</taxon>
        <taxon>Propionibacteriaceae</taxon>
        <taxon>Naumannella</taxon>
    </lineage>
</organism>
<dbReference type="Gene3D" id="3.30.460.30">
    <property type="entry name" value="Glutamyl-tRNA reductase, N-terminal domain"/>
    <property type="match status" value="1"/>
</dbReference>
<sequence>MSILALSASHHTASLDLLAELTLVPDQRAKVLTELERSAYVDEALVLSTCNRTEIYAAVSRFHGGLEELAGALSLVSGVPLTALQSGCAVSYDERAVQHAFSVASGMDSMVRGEQQILGQVRSALTEGQRAGTVGTSLNSLFQQALRVGKRVQHETAAGAAGRSLVTAAFDQIGDLAGRRTVIIGAGTMSSMAAATAAAAGADLVLVNRTRSKAERLAGTLGAQVRDLSELRSAIADAEVLISCTGGRDLQLGVDDLLGSGLRTVVDLALPADIAPEVAEIPGLRLINLASLAEGGYDAASEDDLADAMQLVADEVADFLAARRAAAVTPTVVALRTMASEILDAELSRLQSRTPELSEAERAEVGKSMRRVVEKLLHQPTVRVRQLSSESDTDYAGALRELFALDPQTVRAVGGGDLGRE</sequence>
<keyword evidence="18" id="KW-1185">Reference proteome</keyword>
<evidence type="ECO:0000259" key="16">
    <source>
        <dbReference type="Pfam" id="PF05201"/>
    </source>
</evidence>
<comment type="pathway">
    <text evidence="1 8 13">Porphyrin-containing compound metabolism; protoporphyrin-IX biosynthesis; 5-aminolevulinate from L-glutamyl-tRNA(Glu): step 1/2.</text>
</comment>
<evidence type="ECO:0000256" key="6">
    <source>
        <dbReference type="ARBA" id="ARBA00023244"/>
    </source>
</evidence>
<feature type="binding site" evidence="8 10">
    <location>
        <position position="120"/>
    </location>
    <ligand>
        <name>substrate</name>
    </ligand>
</feature>
<evidence type="ECO:0000259" key="14">
    <source>
        <dbReference type="Pfam" id="PF00745"/>
    </source>
</evidence>
<dbReference type="EC" id="1.2.1.70" evidence="3 8"/>
<comment type="function">
    <text evidence="8">Catalyzes the NADPH-dependent reduction of glutamyl-tRNA(Glu) to glutamate 1-semialdehyde (GSA).</text>
</comment>
<accession>A0A4R7J0T0</accession>
<dbReference type="GO" id="GO:0050661">
    <property type="term" value="F:NADP binding"/>
    <property type="evidence" value="ECO:0007669"/>
    <property type="project" value="InterPro"/>
</dbReference>
<comment type="miscellaneous">
    <text evidence="8">During catalysis, the active site Cys acts as a nucleophile attacking the alpha-carbonyl group of tRNA-bound glutamate with the formation of a thioester intermediate between enzyme and glutamate, and the concomitant release of tRNA(Glu). The thioester intermediate is finally reduced by direct hydride transfer from NADPH, to form the product GSA.</text>
</comment>
<dbReference type="Gene3D" id="3.40.50.720">
    <property type="entry name" value="NAD(P)-binding Rossmann-like Domain"/>
    <property type="match status" value="1"/>
</dbReference>
<evidence type="ECO:0000256" key="7">
    <source>
        <dbReference type="ARBA" id="ARBA00047464"/>
    </source>
</evidence>
<comment type="caution">
    <text evidence="17">The sequence shown here is derived from an EMBL/GenBank/DDBJ whole genome shotgun (WGS) entry which is preliminary data.</text>
</comment>
<feature type="binding site" evidence="8 10">
    <location>
        <begin position="114"/>
        <end position="116"/>
    </location>
    <ligand>
        <name>substrate</name>
    </ligand>
</feature>
<dbReference type="NCBIfam" id="NF000744">
    <property type="entry name" value="PRK00045.1-3"/>
    <property type="match status" value="1"/>
</dbReference>
<dbReference type="SUPFAM" id="SSF69742">
    <property type="entry name" value="Glutamyl tRNA-reductase catalytic, N-terminal domain"/>
    <property type="match status" value="1"/>
</dbReference>
<feature type="site" description="Important for activity" evidence="8 12">
    <location>
        <position position="99"/>
    </location>
</feature>
<dbReference type="InterPro" id="IPR006151">
    <property type="entry name" value="Shikm_DH/Glu-tRNA_Rdtase"/>
</dbReference>
<comment type="catalytic activity">
    <reaction evidence="7 8 13">
        <text>(S)-4-amino-5-oxopentanoate + tRNA(Glu) + NADP(+) = L-glutamyl-tRNA(Glu) + NADPH + H(+)</text>
        <dbReference type="Rhea" id="RHEA:12344"/>
        <dbReference type="Rhea" id="RHEA-COMP:9663"/>
        <dbReference type="Rhea" id="RHEA-COMP:9680"/>
        <dbReference type="ChEBI" id="CHEBI:15378"/>
        <dbReference type="ChEBI" id="CHEBI:57501"/>
        <dbReference type="ChEBI" id="CHEBI:57783"/>
        <dbReference type="ChEBI" id="CHEBI:58349"/>
        <dbReference type="ChEBI" id="CHEBI:78442"/>
        <dbReference type="ChEBI" id="CHEBI:78520"/>
        <dbReference type="EC" id="1.2.1.70"/>
    </reaction>
</comment>
<evidence type="ECO:0000256" key="3">
    <source>
        <dbReference type="ARBA" id="ARBA00012970"/>
    </source>
</evidence>
<protein>
    <recommendedName>
        <fullName evidence="3 8">Glutamyl-tRNA reductase</fullName>
        <shortName evidence="8">GluTR</shortName>
        <ecNumber evidence="3 8">1.2.1.70</ecNumber>
    </recommendedName>
</protein>
<dbReference type="Proteomes" id="UP000295371">
    <property type="component" value="Unassembled WGS sequence"/>
</dbReference>
<dbReference type="HAMAP" id="MF_00087">
    <property type="entry name" value="Glu_tRNA_reductase"/>
    <property type="match status" value="1"/>
</dbReference>
<dbReference type="InterPro" id="IPR036343">
    <property type="entry name" value="GluRdtase_N_sf"/>
</dbReference>
<dbReference type="PANTHER" id="PTHR43013">
    <property type="entry name" value="GLUTAMYL-TRNA REDUCTASE"/>
    <property type="match status" value="1"/>
</dbReference>
<dbReference type="EMBL" id="SOAW01000003">
    <property type="protein sequence ID" value="TDT29986.1"/>
    <property type="molecule type" value="Genomic_DNA"/>
</dbReference>
<dbReference type="AlphaFoldDB" id="A0A4R7J0T0"/>
<dbReference type="InterPro" id="IPR036291">
    <property type="entry name" value="NAD(P)-bd_dom_sf"/>
</dbReference>
<dbReference type="InterPro" id="IPR036453">
    <property type="entry name" value="GluRdtase_dimer_dom_sf"/>
</dbReference>
<feature type="binding site" evidence="8 10">
    <location>
        <position position="109"/>
    </location>
    <ligand>
        <name>substrate</name>
    </ligand>
</feature>
<dbReference type="Pfam" id="PF01488">
    <property type="entry name" value="Shikimate_DH"/>
    <property type="match status" value="1"/>
</dbReference>
<evidence type="ECO:0000256" key="5">
    <source>
        <dbReference type="ARBA" id="ARBA00023002"/>
    </source>
</evidence>
<dbReference type="InterPro" id="IPR015895">
    <property type="entry name" value="4pyrrol_synth_GluRdtase_N"/>
</dbReference>